<gene>
    <name evidence="2" type="ORF">POVCU2_0077190</name>
</gene>
<proteinExistence type="predicted"/>
<dbReference type="Pfam" id="PF05795">
    <property type="entry name" value="Plasmodium_Vir"/>
    <property type="match status" value="2"/>
</dbReference>
<keyword evidence="1" id="KW-0472">Membrane</keyword>
<keyword evidence="1" id="KW-1133">Transmembrane helix</keyword>
<reference evidence="3" key="1">
    <citation type="submission" date="2016-05" db="EMBL/GenBank/DDBJ databases">
        <authorList>
            <person name="Naeem Raeece"/>
        </authorList>
    </citation>
    <scope>NUCLEOTIDE SEQUENCE [LARGE SCALE GENOMIC DNA]</scope>
</reference>
<keyword evidence="1" id="KW-0812">Transmembrane</keyword>
<dbReference type="InterPro" id="IPR008780">
    <property type="entry name" value="Plasmodium_Vir"/>
</dbReference>
<evidence type="ECO:0000313" key="3">
    <source>
        <dbReference type="Proteomes" id="UP000078560"/>
    </source>
</evidence>
<accession>A0A1A8WIX8</accession>
<dbReference type="Proteomes" id="UP000078560">
    <property type="component" value="Unassembled WGS sequence"/>
</dbReference>
<evidence type="ECO:0000256" key="1">
    <source>
        <dbReference type="SAM" id="Phobius"/>
    </source>
</evidence>
<protein>
    <submittedName>
        <fullName evidence="2">PIR Superfamily Protein</fullName>
    </submittedName>
</protein>
<dbReference type="EMBL" id="FLQU01001404">
    <property type="protein sequence ID" value="SBS92883.1"/>
    <property type="molecule type" value="Genomic_DNA"/>
</dbReference>
<feature type="transmembrane region" description="Helical" evidence="1">
    <location>
        <begin position="278"/>
        <end position="297"/>
    </location>
</feature>
<dbReference type="AlphaFoldDB" id="A0A1A8WIX8"/>
<name>A0A1A8WIX8_PLAOA</name>
<evidence type="ECO:0000313" key="2">
    <source>
        <dbReference type="EMBL" id="SBS92883.1"/>
    </source>
</evidence>
<organism evidence="2 3">
    <name type="scientific">Plasmodium ovale curtisi</name>
    <dbReference type="NCBI Taxonomy" id="864141"/>
    <lineage>
        <taxon>Eukaryota</taxon>
        <taxon>Sar</taxon>
        <taxon>Alveolata</taxon>
        <taxon>Apicomplexa</taxon>
        <taxon>Aconoidasida</taxon>
        <taxon>Haemosporida</taxon>
        <taxon>Plasmodiidae</taxon>
        <taxon>Plasmodium</taxon>
        <taxon>Plasmodium (Plasmodium)</taxon>
    </lineage>
</organism>
<sequence>MDSSLDELAKKKPFGVNSEFENYFNELDNVCTSNDNYGTCELFKNMDVDESVKLEMQQILTTLKRSISQKNIYLRDTSSLKYDSCMYYKYWFYLKLIKDNTGKINISRIKRAWQRKQNIIYPFPHEPCRFHANTMEDIKILKILYDYIFFSNSARDTYNLISDIQKCEYCKHLKNYLERTFKKFPIECAHSSSNAFCVDYNVHFKQIINLDELSSLSCENDEILSQCPLYSNTSKQASEDRTSDIGEGEIKISNFPGDNVQFSHNIYSDGSYLENKNVIGGISVLGISFVLFFLYKFTSFRSLICRRTGWITKMWKNPYGDKEELLLRDSATNNINSGNIQYNLAYTPVQN</sequence>